<dbReference type="SMART" id="SM01027">
    <property type="entry name" value="Beta-Casp"/>
    <property type="match status" value="1"/>
</dbReference>
<dbReference type="GO" id="GO:0005737">
    <property type="term" value="C:cytoplasm"/>
    <property type="evidence" value="ECO:0007669"/>
    <property type="project" value="UniProtKB-SubCell"/>
</dbReference>
<evidence type="ECO:0000256" key="4">
    <source>
        <dbReference type="ARBA" id="ARBA00007093"/>
    </source>
</evidence>
<reference evidence="13" key="1">
    <citation type="submission" date="2013-10" db="EMBL/GenBank/DDBJ databases">
        <title>Genomic analysis of the causative agents of coccidiosis in chickens.</title>
        <authorList>
            <person name="Reid A.J."/>
            <person name="Blake D."/>
            <person name="Billington K."/>
            <person name="Browne H."/>
            <person name="Dunn M."/>
            <person name="Hung S."/>
            <person name="Kawahara F."/>
            <person name="Miranda-Saavedra D."/>
            <person name="Mourier T."/>
            <person name="Nagra H."/>
            <person name="Otto T.D."/>
            <person name="Rawlings N."/>
            <person name="Sanchez A."/>
            <person name="Sanders M."/>
            <person name="Subramaniam C."/>
            <person name="Tay Y."/>
            <person name="Dear P."/>
            <person name="Doerig C."/>
            <person name="Gruber A."/>
            <person name="Parkinson J."/>
            <person name="Shirley M."/>
            <person name="Wan K.L."/>
            <person name="Berriman M."/>
            <person name="Tomley F."/>
            <person name="Pain A."/>
        </authorList>
    </citation>
    <scope>NUCLEOTIDE SEQUENCE [LARGE SCALE GENOMIC DNA]</scope>
    <source>
        <strain evidence="13">Houghton</strain>
    </source>
</reference>
<accession>U6LMQ6</accession>
<comment type="cofactor">
    <cofactor evidence="1">
        <name>Zn(2+)</name>
        <dbReference type="ChEBI" id="CHEBI:29105"/>
    </cofactor>
</comment>
<dbReference type="PANTHER" id="PTHR11203">
    <property type="entry name" value="CLEAVAGE AND POLYADENYLATION SPECIFICITY FACTOR FAMILY MEMBER"/>
    <property type="match status" value="1"/>
</dbReference>
<dbReference type="InterPro" id="IPR050698">
    <property type="entry name" value="MBL"/>
</dbReference>
<dbReference type="InterPro" id="IPR001279">
    <property type="entry name" value="Metallo-B-lactamas"/>
</dbReference>
<dbReference type="Gene3D" id="3.40.50.10890">
    <property type="match status" value="1"/>
</dbReference>
<dbReference type="GO" id="GO:0016180">
    <property type="term" value="P:snRNA processing"/>
    <property type="evidence" value="ECO:0007669"/>
    <property type="project" value="TreeGrafter"/>
</dbReference>
<dbReference type="GO" id="GO:0016787">
    <property type="term" value="F:hydrolase activity"/>
    <property type="evidence" value="ECO:0007669"/>
    <property type="project" value="UniProtKB-KW"/>
</dbReference>
<dbReference type="Pfam" id="PF07521">
    <property type="entry name" value="RMMBL"/>
    <property type="match status" value="1"/>
</dbReference>
<sequence>MQPPFHRQDRQEVQVQGRQPTLAQLHQQTQQPTQQPHQRQQQLDRRKQQEQRGDNNPLRKGARGGGDYESNAANCVDGHFKTPPWAQGPVLQPPTVAGDSQRCYILSIGSRTAAHGTEPEASAEEPLKVTVLGAGQDVGRSAVYVRRGERGLLFDCGSHLGAKQARKMPVLNMLLQLAPQQNAGQETQTMEEALLQPSPLFACCTDATLISHFHMDHCGSLPSFTERLGYRNPIAMTFPTRALSPVLLLDSARIFKEASFRGRLHEEGTGRDIGGTGSTSTDGRGGGGGGASQEQWNYTEAEAQRSMRRCSALRLHESWKAGAWTATPYYAGHVLGAAMLHAQLPGGLSVVYTGDFNTSPDRHLGSASIPRLRPDLLISECTYGSFVRPSKRITEREFCDAVHDALKKGGKVLIPVFAVGRAQELCMLLNSYWQRMQLQYPIYFGGGMTEKANKYYKLYVQWTGSDMVHRLDGANNQHSTFADHVEEDEPAGSEVLTAPTPMVLLATPGMLHGGLALKALKLWAGGPENLVLLPGYCVRGTVGAMLIDGQRDIPLDAKTRLKILCKVRYMSFSAHADTTGIQQLARHLQPKAVMLVHGEKEGMIKLARVLQRELGVPVHTPPTGQTVSIHLDRVQRRVPVYIHDQCFRRSAVNSHNASVAASSPRRTLWECDDPALTALLRSPAMRRYLPQATHCTSYPSYLSVSPYFFPPSSLFFSVSSSIAKSVPDSSKESTGEGRTSADNLFLLVSFEDLVRGATSVTINGCGSIKHFASSRMAPDLVDSSGVASLSENPHVGDTAEGELKNRNKTQFPQSAGVNKPGLAGGVPPRCLQLVALRYQHEVQLEAAAFQQLLHLFLDYIVQCRQAYEQQRLQYGLRETKEQPPALATPEFCDFGDHLRLQELEGGGILIEFLSLIATHDGRDRLCMQWADADQRRPGAVSVFVEYFSSLEGITASAKPVERASLAF</sequence>
<organism evidence="13 14">
    <name type="scientific">Eimeria brunetti</name>
    <dbReference type="NCBI Taxonomy" id="51314"/>
    <lineage>
        <taxon>Eukaryota</taxon>
        <taxon>Sar</taxon>
        <taxon>Alveolata</taxon>
        <taxon>Apicomplexa</taxon>
        <taxon>Conoidasida</taxon>
        <taxon>Coccidia</taxon>
        <taxon>Eucoccidiorida</taxon>
        <taxon>Eimeriorina</taxon>
        <taxon>Eimeriidae</taxon>
        <taxon>Eimeria</taxon>
    </lineage>
</organism>
<feature type="domain" description="Metallo-beta-lactamase" evidence="11">
    <location>
        <begin position="139"/>
        <end position="402"/>
    </location>
</feature>
<dbReference type="PANTHER" id="PTHR11203:SF37">
    <property type="entry name" value="INTEGRATOR COMPLEX SUBUNIT 11"/>
    <property type="match status" value="1"/>
</dbReference>
<dbReference type="InterPro" id="IPR022712">
    <property type="entry name" value="Beta_Casp"/>
</dbReference>
<dbReference type="SMART" id="SM00849">
    <property type="entry name" value="Lactamase_B"/>
    <property type="match status" value="1"/>
</dbReference>
<comment type="subcellular location">
    <subcellularLocation>
        <location evidence="3">Cytoplasm</location>
    </subcellularLocation>
    <subcellularLocation>
        <location evidence="2">Nucleus</location>
    </subcellularLocation>
</comment>
<dbReference type="GO" id="GO:0046872">
    <property type="term" value="F:metal ion binding"/>
    <property type="evidence" value="ECO:0007669"/>
    <property type="project" value="UniProtKB-KW"/>
</dbReference>
<evidence type="ECO:0000313" key="14">
    <source>
        <dbReference type="Proteomes" id="UP000030750"/>
    </source>
</evidence>
<protein>
    <submittedName>
        <fullName evidence="13">RNA-metabolising metallo-beta-lactamase domain-containing protein, putative</fullName>
    </submittedName>
</protein>
<dbReference type="GO" id="GO:0004521">
    <property type="term" value="F:RNA endonuclease activity"/>
    <property type="evidence" value="ECO:0007669"/>
    <property type="project" value="TreeGrafter"/>
</dbReference>
<evidence type="ECO:0000256" key="2">
    <source>
        <dbReference type="ARBA" id="ARBA00004123"/>
    </source>
</evidence>
<keyword evidence="8" id="KW-0862">Zinc</keyword>
<dbReference type="InterPro" id="IPR011108">
    <property type="entry name" value="RMMBL"/>
</dbReference>
<evidence type="ECO:0000313" key="13">
    <source>
        <dbReference type="EMBL" id="CDJ49085.1"/>
    </source>
</evidence>
<evidence type="ECO:0000256" key="5">
    <source>
        <dbReference type="ARBA" id="ARBA00022490"/>
    </source>
</evidence>
<dbReference type="OrthoDB" id="10249535at2759"/>
<proteinExistence type="inferred from homology"/>
<evidence type="ECO:0000259" key="11">
    <source>
        <dbReference type="SMART" id="SM00849"/>
    </source>
</evidence>
<gene>
    <name evidence="13" type="ORF">EBH_0023940</name>
</gene>
<evidence type="ECO:0000256" key="6">
    <source>
        <dbReference type="ARBA" id="ARBA00022723"/>
    </source>
</evidence>
<feature type="region of interest" description="Disordered" evidence="10">
    <location>
        <begin position="1"/>
        <end position="89"/>
    </location>
</feature>
<dbReference type="EMBL" id="HG711457">
    <property type="protein sequence ID" value="CDJ49085.1"/>
    <property type="molecule type" value="Genomic_DNA"/>
</dbReference>
<comment type="similarity">
    <text evidence="4">Belongs to the metallo-beta-lactamase superfamily. RNA-metabolizing metallo-beta-lactamase-like family. INTS11 subfamily.</text>
</comment>
<feature type="compositionally biased region" description="Basic and acidic residues" evidence="10">
    <location>
        <begin position="1"/>
        <end position="12"/>
    </location>
</feature>
<keyword evidence="6" id="KW-0479">Metal-binding</keyword>
<evidence type="ECO:0000256" key="3">
    <source>
        <dbReference type="ARBA" id="ARBA00004496"/>
    </source>
</evidence>
<feature type="region of interest" description="Disordered" evidence="10">
    <location>
        <begin position="265"/>
        <end position="294"/>
    </location>
</feature>
<keyword evidence="5" id="KW-0963">Cytoplasm</keyword>
<feature type="compositionally biased region" description="Basic and acidic residues" evidence="10">
    <location>
        <begin position="42"/>
        <end position="53"/>
    </location>
</feature>
<evidence type="ECO:0000256" key="8">
    <source>
        <dbReference type="ARBA" id="ARBA00022833"/>
    </source>
</evidence>
<evidence type="ECO:0000256" key="9">
    <source>
        <dbReference type="ARBA" id="ARBA00023242"/>
    </source>
</evidence>
<dbReference type="VEuPathDB" id="ToxoDB:EBH_0023940"/>
<dbReference type="Proteomes" id="UP000030750">
    <property type="component" value="Unassembled WGS sequence"/>
</dbReference>
<dbReference type="Gene3D" id="3.60.15.10">
    <property type="entry name" value="Ribonuclease Z/Hydroxyacylglutathione hydrolase-like"/>
    <property type="match status" value="1"/>
</dbReference>
<feature type="compositionally biased region" description="Gly residues" evidence="10">
    <location>
        <begin position="271"/>
        <end position="291"/>
    </location>
</feature>
<dbReference type="FunFam" id="3.40.50.10890:FF:000002">
    <property type="entry name" value="Integrator complex subunit 11"/>
    <property type="match status" value="1"/>
</dbReference>
<feature type="compositionally biased region" description="Low complexity" evidence="10">
    <location>
        <begin position="19"/>
        <end position="41"/>
    </location>
</feature>
<evidence type="ECO:0000259" key="12">
    <source>
        <dbReference type="SMART" id="SM01027"/>
    </source>
</evidence>
<dbReference type="InterPro" id="IPR036866">
    <property type="entry name" value="RibonucZ/Hydroxyglut_hydro"/>
</dbReference>
<evidence type="ECO:0000256" key="10">
    <source>
        <dbReference type="SAM" id="MobiDB-lite"/>
    </source>
</evidence>
<evidence type="ECO:0000256" key="7">
    <source>
        <dbReference type="ARBA" id="ARBA00022801"/>
    </source>
</evidence>
<dbReference type="AlphaFoldDB" id="U6LMQ6"/>
<evidence type="ECO:0000256" key="1">
    <source>
        <dbReference type="ARBA" id="ARBA00001947"/>
    </source>
</evidence>
<keyword evidence="9" id="KW-0539">Nucleus</keyword>
<feature type="domain" description="Beta-Casp" evidence="12">
    <location>
        <begin position="422"/>
        <end position="546"/>
    </location>
</feature>
<dbReference type="SUPFAM" id="SSF56281">
    <property type="entry name" value="Metallo-hydrolase/oxidoreductase"/>
    <property type="match status" value="1"/>
</dbReference>
<name>U6LMQ6_9EIME</name>
<dbReference type="Pfam" id="PF10996">
    <property type="entry name" value="Beta-Casp"/>
    <property type="match status" value="1"/>
</dbReference>
<keyword evidence="7" id="KW-0378">Hydrolase</keyword>
<dbReference type="GO" id="GO:0005634">
    <property type="term" value="C:nucleus"/>
    <property type="evidence" value="ECO:0007669"/>
    <property type="project" value="UniProtKB-SubCell"/>
</dbReference>
<keyword evidence="14" id="KW-1185">Reference proteome</keyword>
<reference evidence="13" key="2">
    <citation type="submission" date="2013-10" db="EMBL/GenBank/DDBJ databases">
        <authorList>
            <person name="Aslett M."/>
        </authorList>
    </citation>
    <scope>NUCLEOTIDE SEQUENCE [LARGE SCALE GENOMIC DNA]</scope>
    <source>
        <strain evidence="13">Houghton</strain>
    </source>
</reference>